<gene>
    <name evidence="1" type="ordered locus">DIP0074</name>
</gene>
<sequence>MQEGKVEEAFRIEYEFISQTFPGKYGQALDEMMAYTRQQGLISSPA</sequence>
<evidence type="ECO:0000313" key="2">
    <source>
        <dbReference type="Proteomes" id="UP000002198"/>
    </source>
</evidence>
<name>Q6NKF6_CORDI</name>
<dbReference type="HOGENOM" id="CLU_3182551_0_0_11"/>
<evidence type="ECO:0008006" key="3">
    <source>
        <dbReference type="Google" id="ProtNLM"/>
    </source>
</evidence>
<organism evidence="1 2">
    <name type="scientific">Corynebacterium diphtheriae (strain ATCC 700971 / NCTC 13129 / Biotype gravis)</name>
    <dbReference type="NCBI Taxonomy" id="257309"/>
    <lineage>
        <taxon>Bacteria</taxon>
        <taxon>Bacillati</taxon>
        <taxon>Actinomycetota</taxon>
        <taxon>Actinomycetes</taxon>
        <taxon>Mycobacteriales</taxon>
        <taxon>Corynebacteriaceae</taxon>
        <taxon>Corynebacterium</taxon>
    </lineage>
</organism>
<dbReference type="STRING" id="257309.DIP0074"/>
<protein>
    <recommendedName>
        <fullName evidence="3">Transposase</fullName>
    </recommendedName>
</protein>
<dbReference type="KEGG" id="cdi:DIP0074"/>
<dbReference type="AlphaFoldDB" id="Q6NKF6"/>
<proteinExistence type="predicted"/>
<dbReference type="Proteomes" id="UP000002198">
    <property type="component" value="Chromosome"/>
</dbReference>
<keyword evidence="2" id="KW-1185">Reference proteome</keyword>
<accession>Q6NKF6</accession>
<evidence type="ECO:0000313" key="1">
    <source>
        <dbReference type="EMBL" id="CAE48580.1"/>
    </source>
</evidence>
<reference evidence="1 2" key="1">
    <citation type="journal article" date="2003" name="Nucleic Acids Res.">
        <title>The complete genome sequence and analysis of Corynebacterium diphtheriae NCTC13129.</title>
        <authorList>
            <person name="Cerdeno-Tarraga A.M."/>
            <person name="Efstratiou A."/>
            <person name="Dover L.G."/>
            <person name="Holden M.T.G."/>
            <person name="Pallen M."/>
            <person name="Bentley S.D."/>
            <person name="Besra G.S."/>
            <person name="Churcher C."/>
            <person name="James K.D."/>
            <person name="De Zoysa A."/>
            <person name="Chillingworth T."/>
            <person name="Cronin A."/>
            <person name="Dowd L."/>
            <person name="Feltwell T."/>
            <person name="Hamlin N."/>
            <person name="Holroyd S."/>
            <person name="Jagels K."/>
            <person name="Moule S."/>
            <person name="Quail M.A."/>
            <person name="Rabbinowitsch E."/>
            <person name="Rutherford K."/>
            <person name="Thomson N.R."/>
            <person name="Unwin L."/>
            <person name="Whitehead S."/>
            <person name="Barrell B.G.Parkhill.J."/>
        </authorList>
    </citation>
    <scope>NUCLEOTIDE SEQUENCE [LARGE SCALE GENOMIC DNA]</scope>
    <source>
        <strain evidence="2">ATCC 700971 / NCTC 13129 / Biotype gravis</strain>
    </source>
</reference>
<dbReference type="EMBL" id="BX248354">
    <property type="protein sequence ID" value="CAE48580.1"/>
    <property type="molecule type" value="Genomic_DNA"/>
</dbReference>